<dbReference type="Proteomes" id="UP000322530">
    <property type="component" value="Unassembled WGS sequence"/>
</dbReference>
<evidence type="ECO:0000313" key="2">
    <source>
        <dbReference type="Proteomes" id="UP000322530"/>
    </source>
</evidence>
<comment type="caution">
    <text evidence="1">The sequence shown here is derived from an EMBL/GenBank/DDBJ whole genome shotgun (WGS) entry which is preliminary data.</text>
</comment>
<gene>
    <name evidence="1" type="ORF">KDI_17050</name>
</gene>
<protein>
    <recommendedName>
        <fullName evidence="3">PEGA domain-containing protein</fullName>
    </recommendedName>
</protein>
<proteinExistence type="predicted"/>
<accession>A0A5A5T9G5</accession>
<sequence length="102" mass="11695">MEKANIHIERRPGTVDLLRSYKVYIDGQRVGKLRESEQFVVPVQPGDHEIILKVDWASSHPVTVHVEASEEISIYCQSISNIITGLYTIVFNSKNYIQVFLH</sequence>
<name>A0A5A5T9G5_9CHLR</name>
<dbReference type="AlphaFoldDB" id="A0A5A5T9G5"/>
<reference evidence="1 2" key="1">
    <citation type="submission" date="2019-01" db="EMBL/GenBank/DDBJ databases">
        <title>Draft genome sequence of Dictyobacter sp. Uno17.</title>
        <authorList>
            <person name="Wang C.M."/>
            <person name="Zheng Y."/>
            <person name="Sakai Y."/>
            <person name="Abe K."/>
            <person name="Yokota A."/>
            <person name="Yabe S."/>
        </authorList>
    </citation>
    <scope>NUCLEOTIDE SEQUENCE [LARGE SCALE GENOMIC DNA]</scope>
    <source>
        <strain evidence="1 2">Uno17</strain>
    </source>
</reference>
<keyword evidence="2" id="KW-1185">Reference proteome</keyword>
<evidence type="ECO:0008006" key="3">
    <source>
        <dbReference type="Google" id="ProtNLM"/>
    </source>
</evidence>
<organism evidence="1 2">
    <name type="scientific">Dictyobacter arantiisoli</name>
    <dbReference type="NCBI Taxonomy" id="2014874"/>
    <lineage>
        <taxon>Bacteria</taxon>
        <taxon>Bacillati</taxon>
        <taxon>Chloroflexota</taxon>
        <taxon>Ktedonobacteria</taxon>
        <taxon>Ktedonobacterales</taxon>
        <taxon>Dictyobacteraceae</taxon>
        <taxon>Dictyobacter</taxon>
    </lineage>
</organism>
<dbReference type="EMBL" id="BIXY01000019">
    <property type="protein sequence ID" value="GCF08141.1"/>
    <property type="molecule type" value="Genomic_DNA"/>
</dbReference>
<evidence type="ECO:0000313" key="1">
    <source>
        <dbReference type="EMBL" id="GCF08141.1"/>
    </source>
</evidence>